<evidence type="ECO:0000259" key="5">
    <source>
        <dbReference type="PROSITE" id="PS51078"/>
    </source>
</evidence>
<keyword evidence="2" id="KW-0238">DNA-binding</keyword>
<dbReference type="InterPro" id="IPR014757">
    <property type="entry name" value="Tscrpt_reg_IclR_C"/>
</dbReference>
<evidence type="ECO:0000313" key="7">
    <source>
        <dbReference type="Proteomes" id="UP001575652"/>
    </source>
</evidence>
<organism evidence="6 7">
    <name type="scientific">Arthrobacter halodurans</name>
    <dbReference type="NCBI Taxonomy" id="516699"/>
    <lineage>
        <taxon>Bacteria</taxon>
        <taxon>Bacillati</taxon>
        <taxon>Actinomycetota</taxon>
        <taxon>Actinomycetes</taxon>
        <taxon>Micrococcales</taxon>
        <taxon>Micrococcaceae</taxon>
        <taxon>Arthrobacter</taxon>
    </lineage>
</organism>
<evidence type="ECO:0000256" key="3">
    <source>
        <dbReference type="ARBA" id="ARBA00023163"/>
    </source>
</evidence>
<evidence type="ECO:0000256" key="1">
    <source>
        <dbReference type="ARBA" id="ARBA00023015"/>
    </source>
</evidence>
<dbReference type="InterPro" id="IPR005471">
    <property type="entry name" value="Tscrpt_reg_IclR_N"/>
</dbReference>
<proteinExistence type="predicted"/>
<dbReference type="SMART" id="SM00346">
    <property type="entry name" value="HTH_ICLR"/>
    <property type="match status" value="1"/>
</dbReference>
<feature type="domain" description="IclR-ED" evidence="5">
    <location>
        <begin position="77"/>
        <end position="259"/>
    </location>
</feature>
<reference evidence="6 7" key="1">
    <citation type="submission" date="2024-09" db="EMBL/GenBank/DDBJ databases">
        <authorList>
            <person name="Salinas-Garcia M.A."/>
            <person name="Prieme A."/>
        </authorList>
    </citation>
    <scope>NUCLEOTIDE SEQUENCE [LARGE SCALE GENOMIC DNA]</scope>
    <source>
        <strain evidence="6 7">DSM 21081</strain>
    </source>
</reference>
<dbReference type="RefSeq" id="WP_373971001.1">
    <property type="nucleotide sequence ID" value="NZ_JBHDLJ010000002.1"/>
</dbReference>
<evidence type="ECO:0000313" key="6">
    <source>
        <dbReference type="EMBL" id="MFB0833843.1"/>
    </source>
</evidence>
<dbReference type="InterPro" id="IPR036388">
    <property type="entry name" value="WH-like_DNA-bd_sf"/>
</dbReference>
<dbReference type="Gene3D" id="3.30.450.40">
    <property type="match status" value="1"/>
</dbReference>
<name>A0ABV4UP08_9MICC</name>
<evidence type="ECO:0000259" key="4">
    <source>
        <dbReference type="PROSITE" id="PS51077"/>
    </source>
</evidence>
<gene>
    <name evidence="6" type="ORF">ACETWP_04515</name>
</gene>
<evidence type="ECO:0000256" key="2">
    <source>
        <dbReference type="ARBA" id="ARBA00023125"/>
    </source>
</evidence>
<dbReference type="Pfam" id="PF01614">
    <property type="entry name" value="IclR_C"/>
    <property type="match status" value="1"/>
</dbReference>
<dbReference type="PANTHER" id="PTHR30136:SF24">
    <property type="entry name" value="HTH-TYPE TRANSCRIPTIONAL REPRESSOR ALLR"/>
    <property type="match status" value="1"/>
</dbReference>
<keyword evidence="7" id="KW-1185">Reference proteome</keyword>
<protein>
    <submittedName>
        <fullName evidence="6">IclR family transcriptional regulator</fullName>
    </submittedName>
</protein>
<keyword evidence="1" id="KW-0805">Transcription regulation</keyword>
<dbReference type="SUPFAM" id="SSF46785">
    <property type="entry name" value="Winged helix' DNA-binding domain"/>
    <property type="match status" value="1"/>
</dbReference>
<feature type="domain" description="HTH iclR-type" evidence="4">
    <location>
        <begin position="15"/>
        <end position="76"/>
    </location>
</feature>
<dbReference type="PROSITE" id="PS51078">
    <property type="entry name" value="ICLR_ED"/>
    <property type="match status" value="1"/>
</dbReference>
<dbReference type="SUPFAM" id="SSF55781">
    <property type="entry name" value="GAF domain-like"/>
    <property type="match status" value="1"/>
</dbReference>
<dbReference type="PROSITE" id="PS51077">
    <property type="entry name" value="HTH_ICLR"/>
    <property type="match status" value="1"/>
</dbReference>
<dbReference type="EMBL" id="JBHDLJ010000002">
    <property type="protein sequence ID" value="MFB0833843.1"/>
    <property type="molecule type" value="Genomic_DNA"/>
</dbReference>
<comment type="caution">
    <text evidence="6">The sequence shown here is derived from an EMBL/GenBank/DDBJ whole genome shotgun (WGS) entry which is preliminary data.</text>
</comment>
<dbReference type="Proteomes" id="UP001575652">
    <property type="component" value="Unassembled WGS sequence"/>
</dbReference>
<keyword evidence="3" id="KW-0804">Transcription</keyword>
<dbReference type="PANTHER" id="PTHR30136">
    <property type="entry name" value="HELIX-TURN-HELIX TRANSCRIPTIONAL REGULATOR, ICLR FAMILY"/>
    <property type="match status" value="1"/>
</dbReference>
<dbReference type="InterPro" id="IPR036390">
    <property type="entry name" value="WH_DNA-bd_sf"/>
</dbReference>
<dbReference type="Pfam" id="PF09339">
    <property type="entry name" value="HTH_IclR"/>
    <property type="match status" value="1"/>
</dbReference>
<dbReference type="InterPro" id="IPR050707">
    <property type="entry name" value="HTH_MetabolicPath_Reg"/>
</dbReference>
<sequence length="259" mass="28166">MRNEQEDTGRPPHLIGSVDHALTVLLLLQERGELRVRDVARELGVAQSTAHRLLATLAWRGFVVQDRGGRTYRAGNVLVGIALASIKDLDVRRQARTHMQRLARELHETVNLIVLEHGGCRFIEGVEGDRMVRVTPRTGTLLPASSTSGGKVLLAELDDDRVRALFGDGLRTLTDRTIRTVDELLRELAAVRSRGFATNLGETEAGLHAVAVPVRDRSGHAVAALAVAAPSGRLNSQTIPVALERLRSTAEAIRADLLS</sequence>
<dbReference type="InterPro" id="IPR029016">
    <property type="entry name" value="GAF-like_dom_sf"/>
</dbReference>
<accession>A0ABV4UP08</accession>
<dbReference type="Gene3D" id="1.10.10.10">
    <property type="entry name" value="Winged helix-like DNA-binding domain superfamily/Winged helix DNA-binding domain"/>
    <property type="match status" value="1"/>
</dbReference>